<evidence type="ECO:0000259" key="4">
    <source>
        <dbReference type="Pfam" id="PF01555"/>
    </source>
</evidence>
<dbReference type="Pfam" id="PF01555">
    <property type="entry name" value="N6_N4_Mtase"/>
    <property type="match status" value="1"/>
</dbReference>
<evidence type="ECO:0000313" key="6">
    <source>
        <dbReference type="Proteomes" id="UP000295680"/>
    </source>
</evidence>
<evidence type="ECO:0000256" key="3">
    <source>
        <dbReference type="SAM" id="MobiDB-lite"/>
    </source>
</evidence>
<dbReference type="GO" id="GO:0032259">
    <property type="term" value="P:methylation"/>
    <property type="evidence" value="ECO:0007669"/>
    <property type="project" value="UniProtKB-KW"/>
</dbReference>
<dbReference type="InterPro" id="IPR002941">
    <property type="entry name" value="DNA_methylase_N4/N6"/>
</dbReference>
<name>A0A4R2IZA3_9PSEU</name>
<dbReference type="SUPFAM" id="SSF53335">
    <property type="entry name" value="S-adenosyl-L-methionine-dependent methyltransferases"/>
    <property type="match status" value="1"/>
</dbReference>
<proteinExistence type="predicted"/>
<evidence type="ECO:0000256" key="2">
    <source>
        <dbReference type="ARBA" id="ARBA00022679"/>
    </source>
</evidence>
<feature type="domain" description="DNA methylase N-4/N-6" evidence="4">
    <location>
        <begin position="53"/>
        <end position="98"/>
    </location>
</feature>
<dbReference type="OrthoDB" id="9773060at2"/>
<keyword evidence="2" id="KW-0808">Transferase</keyword>
<evidence type="ECO:0000256" key="1">
    <source>
        <dbReference type="ARBA" id="ARBA00022603"/>
    </source>
</evidence>
<reference evidence="5 6" key="1">
    <citation type="submission" date="2019-03" db="EMBL/GenBank/DDBJ databases">
        <title>Genomic Encyclopedia of Type Strains, Phase IV (KMG-IV): sequencing the most valuable type-strain genomes for metagenomic binning, comparative biology and taxonomic classification.</title>
        <authorList>
            <person name="Goeker M."/>
        </authorList>
    </citation>
    <scope>NUCLEOTIDE SEQUENCE [LARGE SCALE GENOMIC DNA]</scope>
    <source>
        <strain evidence="5 6">DSM 45934</strain>
    </source>
</reference>
<dbReference type="EMBL" id="SLWS01000014">
    <property type="protein sequence ID" value="TCO49688.1"/>
    <property type="molecule type" value="Genomic_DNA"/>
</dbReference>
<evidence type="ECO:0000313" key="5">
    <source>
        <dbReference type="EMBL" id="TCO49688.1"/>
    </source>
</evidence>
<feature type="region of interest" description="Disordered" evidence="3">
    <location>
        <begin position="156"/>
        <end position="175"/>
    </location>
</feature>
<feature type="compositionally biased region" description="Basic and acidic residues" evidence="3">
    <location>
        <begin position="165"/>
        <end position="175"/>
    </location>
</feature>
<dbReference type="GO" id="GO:0003677">
    <property type="term" value="F:DNA binding"/>
    <property type="evidence" value="ECO:0007669"/>
    <property type="project" value="InterPro"/>
</dbReference>
<dbReference type="GO" id="GO:0008170">
    <property type="term" value="F:N-methyltransferase activity"/>
    <property type="evidence" value="ECO:0007669"/>
    <property type="project" value="InterPro"/>
</dbReference>
<accession>A0A4R2IZA3</accession>
<dbReference type="RefSeq" id="WP_132124942.1">
    <property type="nucleotide sequence ID" value="NZ_SLWS01000014.1"/>
</dbReference>
<dbReference type="AlphaFoldDB" id="A0A4R2IZA3"/>
<dbReference type="Proteomes" id="UP000295680">
    <property type="component" value="Unassembled WGS sequence"/>
</dbReference>
<gene>
    <name evidence="5" type="ORF">EV192_11454</name>
</gene>
<comment type="caution">
    <text evidence="5">The sequence shown here is derived from an EMBL/GenBank/DDBJ whole genome shotgun (WGS) entry which is preliminary data.</text>
</comment>
<sequence>MTDRPVSSWPLPQPVGEEPPDPRLSVWPTGQRDPAAQLRDSGCVAATSTDTDRIPPAVAAHAITTYTRPGDLVLDPDCGTGTVLSAALRAGRRAVGLTARRRWWTIARANITAAKAHGAWPDGSVLDAHPKTLATIRAAGLVGRVALVLTTLRTPTDTTTRHRVPGPDRDPDPDRTVSQFAATLAHCEPLLRSGGHLVVVARPRRHRDGSLVDLTTPLIAAGTAAGLAPVDRGLALTAHLRGRRLITRATLAERRAAARARAAGTPIALAAHHEVLVFQLVHDAELASAAGGIPWPAERALRSGLNGSGHPGARRAA</sequence>
<protein>
    <submittedName>
        <fullName evidence="5">DNA methylase</fullName>
    </submittedName>
</protein>
<keyword evidence="6" id="KW-1185">Reference proteome</keyword>
<organism evidence="5 6">
    <name type="scientific">Actinocrispum wychmicini</name>
    <dbReference type="NCBI Taxonomy" id="1213861"/>
    <lineage>
        <taxon>Bacteria</taxon>
        <taxon>Bacillati</taxon>
        <taxon>Actinomycetota</taxon>
        <taxon>Actinomycetes</taxon>
        <taxon>Pseudonocardiales</taxon>
        <taxon>Pseudonocardiaceae</taxon>
        <taxon>Actinocrispum</taxon>
    </lineage>
</organism>
<feature type="region of interest" description="Disordered" evidence="3">
    <location>
        <begin position="1"/>
        <end position="37"/>
    </location>
</feature>
<keyword evidence="1 5" id="KW-0489">Methyltransferase</keyword>
<dbReference type="InterPro" id="IPR029063">
    <property type="entry name" value="SAM-dependent_MTases_sf"/>
</dbReference>
<dbReference type="Gene3D" id="3.40.50.150">
    <property type="entry name" value="Vaccinia Virus protein VP39"/>
    <property type="match status" value="1"/>
</dbReference>